<proteinExistence type="predicted"/>
<gene>
    <name evidence="1" type="ORF">ICL16_42525</name>
</gene>
<dbReference type="Proteomes" id="UP000629098">
    <property type="component" value="Unassembled WGS sequence"/>
</dbReference>
<accession>A0A8J7CBN1</accession>
<sequence length="140" mass="15909">MATYTLTVELPESVFQQLARIAQLTNQSLETIVAQSITSNLPPSADNAPPQMQTELLKMQTLPIAELQEIARAQVPVEQQQHHLTLLEKNQSGSITTEELKRLNSLRIIADELMVRKAYAWSVLRWRGYRVPAFEDLPEE</sequence>
<comment type="caution">
    <text evidence="1">The sequence shown here is derived from an EMBL/GenBank/DDBJ whole genome shotgun (WGS) entry which is preliminary data.</text>
</comment>
<reference evidence="1" key="1">
    <citation type="submission" date="2020-09" db="EMBL/GenBank/DDBJ databases">
        <title>Iningainema tapete sp. nov. (Scytonemataceae, Cyanobacteria) from greenhouses in central Florida (USA) produces two types of nodularin with biosynthetic potential for microcystin-LR and anabaenopeptins.</title>
        <authorList>
            <person name="Berthold D.E."/>
            <person name="Lefler F.W."/>
            <person name="Huang I.-S."/>
            <person name="Abdulla H."/>
            <person name="Zimba P.V."/>
            <person name="Laughinghouse H.D. IV."/>
        </authorList>
    </citation>
    <scope>NUCLEOTIDE SEQUENCE</scope>
    <source>
        <strain evidence="1">BLCCT55</strain>
    </source>
</reference>
<protein>
    <submittedName>
        <fullName evidence="1">Uncharacterized protein</fullName>
    </submittedName>
</protein>
<organism evidence="1 2">
    <name type="scientific">Iningainema tapete BLCC-T55</name>
    <dbReference type="NCBI Taxonomy" id="2748662"/>
    <lineage>
        <taxon>Bacteria</taxon>
        <taxon>Bacillati</taxon>
        <taxon>Cyanobacteriota</taxon>
        <taxon>Cyanophyceae</taxon>
        <taxon>Nostocales</taxon>
        <taxon>Scytonemataceae</taxon>
        <taxon>Iningainema tapete</taxon>
    </lineage>
</organism>
<dbReference type="AlphaFoldDB" id="A0A8J7CBN1"/>
<evidence type="ECO:0000313" key="2">
    <source>
        <dbReference type="Proteomes" id="UP000629098"/>
    </source>
</evidence>
<dbReference type="EMBL" id="JACXAE010000128">
    <property type="protein sequence ID" value="MBD2778546.1"/>
    <property type="molecule type" value="Genomic_DNA"/>
</dbReference>
<dbReference type="RefSeq" id="WP_190838364.1">
    <property type="nucleotide sequence ID" value="NZ_CAWPPI010000128.1"/>
</dbReference>
<evidence type="ECO:0000313" key="1">
    <source>
        <dbReference type="EMBL" id="MBD2778546.1"/>
    </source>
</evidence>
<name>A0A8J7CBN1_9CYAN</name>
<keyword evidence="2" id="KW-1185">Reference proteome</keyword>